<evidence type="ECO:0000256" key="4">
    <source>
        <dbReference type="ARBA" id="ARBA00023136"/>
    </source>
</evidence>
<feature type="region of interest" description="Disordered" evidence="5">
    <location>
        <begin position="473"/>
        <end position="492"/>
    </location>
</feature>
<protein>
    <submittedName>
        <fullName evidence="8">HemY domain-containing protein</fullName>
    </submittedName>
</protein>
<feature type="transmembrane region" description="Helical" evidence="6">
    <location>
        <begin position="7"/>
        <end position="24"/>
    </location>
</feature>
<name>A0ABM5NGC4_LIBAS</name>
<dbReference type="GeneID" id="93077262"/>
<evidence type="ECO:0000256" key="5">
    <source>
        <dbReference type="SAM" id="MobiDB-lite"/>
    </source>
</evidence>
<evidence type="ECO:0000256" key="2">
    <source>
        <dbReference type="ARBA" id="ARBA00022692"/>
    </source>
</evidence>
<feature type="compositionally biased region" description="Basic and acidic residues" evidence="5">
    <location>
        <begin position="477"/>
        <end position="492"/>
    </location>
</feature>
<feature type="transmembrane region" description="Helical" evidence="6">
    <location>
        <begin position="44"/>
        <end position="66"/>
    </location>
</feature>
<sequence length="492" mass="56608">MLRLIRYFFVISLVICSFIIVSHYPEDVSITWGNRLYRTSPFVILSILYFFLFAWILLFAVSRFFLSCPAMLFHMLHKRNYDKGYKALYTGLMSIAAHNIPLARKMHSYVSQQHTFHNEYLVYLLEVQIALAERQYNIAHEKLEMMLQIPATREFAVYSLYFESCRIGDLNSAQRYATKALDISPDAPWVTEAVVQQYVLAKEWSRAITFLNQKKKNAKEWNRNRAILLIARSLENADKGDMIASYHDAIESLKLCDNSIMASICAAKSLISQNKKRKAEVILEKIWKVNPHPEIANIYTHLLSENTVGKLKRALRLEEINKESVESLVIVSKIALEMGSIDQAHAKAMLAMKIAPRKEIFLLLAQIEQANSHNTDKILYWTQSALHAMPDPLWISDDGYLSSVWLPLSPISKTLCYFEWKIPTKSPEYISSENINFSLEMAYPADDLQSMLNNGKKNHLPSIKKVSSFEDSTIHPLDPHIRQPDDPGIKEQ</sequence>
<dbReference type="Proteomes" id="UP000011820">
    <property type="component" value="Chromosome"/>
</dbReference>
<keyword evidence="4 6" id="KW-0472">Membrane</keyword>
<evidence type="ECO:0000256" key="3">
    <source>
        <dbReference type="ARBA" id="ARBA00022989"/>
    </source>
</evidence>
<dbReference type="Pfam" id="PF07219">
    <property type="entry name" value="HemY_N"/>
    <property type="match status" value="1"/>
</dbReference>
<accession>A0ABM5NGC4</accession>
<dbReference type="SUPFAM" id="SSF48452">
    <property type="entry name" value="TPR-like"/>
    <property type="match status" value="1"/>
</dbReference>
<dbReference type="Gene3D" id="1.25.40.10">
    <property type="entry name" value="Tetratricopeptide repeat domain"/>
    <property type="match status" value="1"/>
</dbReference>
<evidence type="ECO:0000313" key="8">
    <source>
        <dbReference type="EMBL" id="AGH17269.1"/>
    </source>
</evidence>
<evidence type="ECO:0000259" key="7">
    <source>
        <dbReference type="Pfam" id="PF07219"/>
    </source>
</evidence>
<evidence type="ECO:0000313" key="9">
    <source>
        <dbReference type="Proteomes" id="UP000011820"/>
    </source>
</evidence>
<proteinExistence type="predicted"/>
<dbReference type="RefSeq" id="WP_015452864.1">
    <property type="nucleotide sequence ID" value="NC_020549.1"/>
</dbReference>
<comment type="subcellular location">
    <subcellularLocation>
        <location evidence="1">Membrane</location>
    </subcellularLocation>
</comment>
<dbReference type="InterPro" id="IPR011990">
    <property type="entry name" value="TPR-like_helical_dom_sf"/>
</dbReference>
<dbReference type="EMBL" id="CP004005">
    <property type="protein sequence ID" value="AGH17269.1"/>
    <property type="molecule type" value="Genomic_DNA"/>
</dbReference>
<reference evidence="8 9" key="1">
    <citation type="journal article" date="2013" name="Genome Announc.">
        <title>Complete Genome Sequence of a Chinese Strain of 'Candidatus Liberibacter asiaticus'.</title>
        <authorList>
            <person name="Lin H."/>
            <person name="Han C.S."/>
            <person name="Liu B."/>
            <person name="Lou B."/>
            <person name="Bai X."/>
            <person name="Deng C."/>
            <person name="Civerolo E.L."/>
            <person name="Gupta G."/>
        </authorList>
    </citation>
    <scope>NUCLEOTIDE SEQUENCE [LARGE SCALE GENOMIC DNA]</scope>
    <source>
        <strain evidence="9">gxpsy</strain>
    </source>
</reference>
<evidence type="ECO:0000256" key="6">
    <source>
        <dbReference type="SAM" id="Phobius"/>
    </source>
</evidence>
<evidence type="ECO:0000256" key="1">
    <source>
        <dbReference type="ARBA" id="ARBA00004370"/>
    </source>
</evidence>
<organism evidence="8 9">
    <name type="scientific">Candidatus Liberibacter asiaticus str. gxpsy</name>
    <dbReference type="NCBI Taxonomy" id="1174529"/>
    <lineage>
        <taxon>Bacteria</taxon>
        <taxon>Pseudomonadati</taxon>
        <taxon>Pseudomonadota</taxon>
        <taxon>Alphaproteobacteria</taxon>
        <taxon>Hyphomicrobiales</taxon>
        <taxon>Rhizobiaceae</taxon>
        <taxon>Liberibacter</taxon>
    </lineage>
</organism>
<feature type="domain" description="HemY N-terminal" evidence="7">
    <location>
        <begin position="28"/>
        <end position="132"/>
    </location>
</feature>
<keyword evidence="3 6" id="KW-1133">Transmembrane helix</keyword>
<gene>
    <name evidence="8" type="ORF">WSI_04505</name>
</gene>
<dbReference type="InterPro" id="IPR010817">
    <property type="entry name" value="HemY_N"/>
</dbReference>
<keyword evidence="9" id="KW-1185">Reference proteome</keyword>
<keyword evidence="2 6" id="KW-0812">Transmembrane</keyword>